<evidence type="ECO:0000313" key="9">
    <source>
        <dbReference type="Proteomes" id="UP001524587"/>
    </source>
</evidence>
<evidence type="ECO:0000256" key="6">
    <source>
        <dbReference type="ARBA" id="ARBA00022857"/>
    </source>
</evidence>
<evidence type="ECO:0000256" key="4">
    <source>
        <dbReference type="ARBA" id="ARBA00022630"/>
    </source>
</evidence>
<dbReference type="PANTHER" id="PTHR43539:SF91">
    <property type="entry name" value="FAD-DEPENDENT URATE HYDROXYLASE"/>
    <property type="match status" value="1"/>
</dbReference>
<dbReference type="InterPro" id="IPR025700">
    <property type="entry name" value="Lys/Orn_oxygenase"/>
</dbReference>
<proteinExistence type="inferred from homology"/>
<dbReference type="InterPro" id="IPR050982">
    <property type="entry name" value="Auxin_biosynth/cation_transpt"/>
</dbReference>
<evidence type="ECO:0000256" key="5">
    <source>
        <dbReference type="ARBA" id="ARBA00022827"/>
    </source>
</evidence>
<dbReference type="PANTHER" id="PTHR43539">
    <property type="entry name" value="FLAVIN-BINDING MONOOXYGENASE-LIKE PROTEIN (AFU_ORTHOLOGUE AFUA_4G09220)"/>
    <property type="match status" value="1"/>
</dbReference>
<evidence type="ECO:0000256" key="1">
    <source>
        <dbReference type="ARBA" id="ARBA00001974"/>
    </source>
</evidence>
<keyword evidence="5" id="KW-0274">FAD</keyword>
<comment type="cofactor">
    <cofactor evidence="1">
        <name>FAD</name>
        <dbReference type="ChEBI" id="CHEBI:57692"/>
    </cofactor>
</comment>
<evidence type="ECO:0000313" key="8">
    <source>
        <dbReference type="EMBL" id="MCQ8277579.1"/>
    </source>
</evidence>
<sequence>MRELDARVRRDLSLIDYPSRAWVPPRTHAGEAVLDVAIVGGGQGGLATAFGLRREKIDNIAVFDRNPDGLAGPWVTFARMLTLRTPKHVTGPDLGIPSLSPRAWFEARHGSDAWEALDKISRQDWQEYLNWFRRVLTLPVRSGITVSAIEPVPTADGHLLRLTLDSATGTETRLARKVVLATGIDGSGAWHVPRFIRDAVPADRWAHTSGEIEFGRLHGARIGVLGAGASAFDNAATALEAGAATVTLCLRRPELPRVNPYRWMENAGFLGHFASLPDLDRWRFMKRIFDLNQPPPQDTFWRCRRHAGFSLRTGCPWLGARMERDEIVVDTPDGALRFDFLIVGTGFQVDLSLRPELANFATNIALWRDRFTPPAAEQNALLGSHPYLGAGFEFLERDPGQTPALRHIHNFTFGATPSMGLSGASISGMRYGVARLVGGLSRALFLDDARAHLQSLLDYDTPELVSLDPPS</sequence>
<comment type="similarity">
    <text evidence="3">Belongs to the lysine N(6)-hydroxylase/L-ornithine N(5)-oxygenase family.</text>
</comment>
<evidence type="ECO:0000256" key="7">
    <source>
        <dbReference type="ARBA" id="ARBA00023002"/>
    </source>
</evidence>
<gene>
    <name evidence="8" type="ORF">NFI95_03835</name>
</gene>
<keyword evidence="6" id="KW-0521">NADP</keyword>
<dbReference type="Gene3D" id="3.50.50.60">
    <property type="entry name" value="FAD/NAD(P)-binding domain"/>
    <property type="match status" value="1"/>
</dbReference>
<evidence type="ECO:0000256" key="3">
    <source>
        <dbReference type="ARBA" id="ARBA00007588"/>
    </source>
</evidence>
<dbReference type="EMBL" id="JAMSKV010000002">
    <property type="protein sequence ID" value="MCQ8277579.1"/>
    <property type="molecule type" value="Genomic_DNA"/>
</dbReference>
<comment type="caution">
    <text evidence="8">The sequence shown here is derived from an EMBL/GenBank/DDBJ whole genome shotgun (WGS) entry which is preliminary data.</text>
</comment>
<keyword evidence="7" id="KW-0560">Oxidoreductase</keyword>
<dbReference type="RefSeq" id="WP_422863141.1">
    <property type="nucleotide sequence ID" value="NZ_JAMSKV010000002.1"/>
</dbReference>
<accession>A0ABT1W3Y3</accession>
<organism evidence="8 9">
    <name type="scientific">Endosaccharibacter trunci</name>
    <dbReference type="NCBI Taxonomy" id="2812733"/>
    <lineage>
        <taxon>Bacteria</taxon>
        <taxon>Pseudomonadati</taxon>
        <taxon>Pseudomonadota</taxon>
        <taxon>Alphaproteobacteria</taxon>
        <taxon>Acetobacterales</taxon>
        <taxon>Acetobacteraceae</taxon>
        <taxon>Endosaccharibacter</taxon>
    </lineage>
</organism>
<evidence type="ECO:0000256" key="2">
    <source>
        <dbReference type="ARBA" id="ARBA00004924"/>
    </source>
</evidence>
<reference evidence="8 9" key="1">
    <citation type="submission" date="2022-06" db="EMBL/GenBank/DDBJ databases">
        <title>Endosaccharibacter gen. nov., sp. nov., endophytic bacteria isolated from sugarcane.</title>
        <authorList>
            <person name="Pitiwittayakul N."/>
            <person name="Yukphan P."/>
            <person name="Charoenyingcharoen P."/>
            <person name="Tanasupawat S."/>
        </authorList>
    </citation>
    <scope>NUCLEOTIDE SEQUENCE [LARGE SCALE GENOMIC DNA]</scope>
    <source>
        <strain evidence="8 9">KSS8</strain>
    </source>
</reference>
<dbReference type="Proteomes" id="UP001524587">
    <property type="component" value="Unassembled WGS sequence"/>
</dbReference>
<keyword evidence="4" id="KW-0285">Flavoprotein</keyword>
<dbReference type="InterPro" id="IPR036188">
    <property type="entry name" value="FAD/NAD-bd_sf"/>
</dbReference>
<dbReference type="Pfam" id="PF13434">
    <property type="entry name" value="Lys_Orn_oxgnase"/>
    <property type="match status" value="1"/>
</dbReference>
<keyword evidence="9" id="KW-1185">Reference proteome</keyword>
<name>A0ABT1W3Y3_9PROT</name>
<dbReference type="SUPFAM" id="SSF51905">
    <property type="entry name" value="FAD/NAD(P)-binding domain"/>
    <property type="match status" value="1"/>
</dbReference>
<protein>
    <submittedName>
        <fullName evidence="8">NAD(P)/FAD-dependent oxidoreductase</fullName>
    </submittedName>
</protein>
<comment type="pathway">
    <text evidence="2">Siderophore biosynthesis.</text>
</comment>